<feature type="transmembrane region" description="Helical" evidence="7">
    <location>
        <begin position="360"/>
        <end position="379"/>
    </location>
</feature>
<proteinExistence type="predicted"/>
<comment type="subcellular location">
    <subcellularLocation>
        <location evidence="1">Membrane</location>
        <topology evidence="1">Multi-pass membrane protein</topology>
    </subcellularLocation>
</comment>
<feature type="transmembrane region" description="Helical" evidence="7">
    <location>
        <begin position="391"/>
        <end position="410"/>
    </location>
</feature>
<gene>
    <name evidence="9" type="ORF">Z518_00122</name>
</gene>
<dbReference type="GO" id="GO:0005886">
    <property type="term" value="C:plasma membrane"/>
    <property type="evidence" value="ECO:0007669"/>
    <property type="project" value="TreeGrafter"/>
</dbReference>
<feature type="transmembrane region" description="Helical" evidence="7">
    <location>
        <begin position="117"/>
        <end position="138"/>
    </location>
</feature>
<dbReference type="RefSeq" id="XP_013276180.1">
    <property type="nucleotide sequence ID" value="XM_013420726.1"/>
</dbReference>
<name>A0A0D2ISV0_9EURO</name>
<keyword evidence="5 7" id="KW-0472">Membrane</keyword>
<dbReference type="InterPro" id="IPR020846">
    <property type="entry name" value="MFS_dom"/>
</dbReference>
<protein>
    <recommendedName>
        <fullName evidence="8">Major facilitator superfamily (MFS) profile domain-containing protein</fullName>
    </recommendedName>
</protein>
<dbReference type="Gene3D" id="1.20.1250.20">
    <property type="entry name" value="MFS general substrate transporter like domains"/>
    <property type="match status" value="2"/>
</dbReference>
<sequence length="583" mass="62099">MSDILHLEEHQSTGQLPRKVWTVTLTLAVIALSGSYVISLAIYLTAVTIIANIDASVGPSTAYTWIASAYTVSYAVASVLFGSLADSFGRRWFSISAGVCVGLGSLIAALAQNVGTVIAGMAIMGIGGAGGIQCISAVSEIIPTKSRGPIVGIIEIPFVVFTIAGSYFAHRMAVDTGPGWRSVYWIGVASGFFFSILTLIFYKPLPPLATLEQTTAQILSDFDYLGFVGLTAAVTLILMGIIWEPAHGSTSPHFLAPLLIGFALLVATGVFETYYAKKPVLHPKLWRRFRTFSLQCIVIFVSGMLFYALQALYPQYMTYCFDGDNPIQVGRDGFPLGVSTAGGVTAGLVLPYLSRYIGTNWVLVLGMVECTVFIALLALVEPNGKPMAKGFASAATFGIGWTNLLSIPLIQLCSPDEWIGFATGLRTLMSLGGGSVSTSIYSTIFAGRSQAFVPQMVSEAATAAGLPKSSVAALLGVLTGTTPTVSPTSIPGVTPRILEISTLALRKAYLRAFKYVWYSSIPFGVIATAAAAWTKDLYPVMTMKVAQRLKDDKQQDAVSDDLEVDSQSELPTIKPDAAKVDME</sequence>
<dbReference type="OrthoDB" id="4161376at2759"/>
<dbReference type="Proteomes" id="UP000053617">
    <property type="component" value="Unassembled WGS sequence"/>
</dbReference>
<evidence type="ECO:0000256" key="1">
    <source>
        <dbReference type="ARBA" id="ARBA00004141"/>
    </source>
</evidence>
<evidence type="ECO:0000256" key="5">
    <source>
        <dbReference type="ARBA" id="ARBA00023136"/>
    </source>
</evidence>
<feature type="transmembrane region" description="Helical" evidence="7">
    <location>
        <begin position="222"/>
        <end position="242"/>
    </location>
</feature>
<dbReference type="GeneID" id="25288193"/>
<evidence type="ECO:0000256" key="4">
    <source>
        <dbReference type="ARBA" id="ARBA00022989"/>
    </source>
</evidence>
<feature type="region of interest" description="Disordered" evidence="6">
    <location>
        <begin position="551"/>
        <end position="583"/>
    </location>
</feature>
<feature type="transmembrane region" description="Helical" evidence="7">
    <location>
        <begin position="292"/>
        <end position="313"/>
    </location>
</feature>
<keyword evidence="2" id="KW-0813">Transport</keyword>
<dbReference type="STRING" id="1442369.A0A0D2ISV0"/>
<dbReference type="PANTHER" id="PTHR23501:SF195">
    <property type="entry name" value="PEP5"/>
    <property type="match status" value="1"/>
</dbReference>
<organism evidence="9 10">
    <name type="scientific">Rhinocladiella mackenziei CBS 650.93</name>
    <dbReference type="NCBI Taxonomy" id="1442369"/>
    <lineage>
        <taxon>Eukaryota</taxon>
        <taxon>Fungi</taxon>
        <taxon>Dikarya</taxon>
        <taxon>Ascomycota</taxon>
        <taxon>Pezizomycotina</taxon>
        <taxon>Eurotiomycetes</taxon>
        <taxon>Chaetothyriomycetidae</taxon>
        <taxon>Chaetothyriales</taxon>
        <taxon>Herpotrichiellaceae</taxon>
        <taxon>Rhinocladiella</taxon>
    </lineage>
</organism>
<dbReference type="InterPro" id="IPR010573">
    <property type="entry name" value="MFS_Str1/Tri12-like"/>
</dbReference>
<feature type="transmembrane region" description="Helical" evidence="7">
    <location>
        <begin position="515"/>
        <end position="533"/>
    </location>
</feature>
<evidence type="ECO:0000256" key="7">
    <source>
        <dbReference type="SAM" id="Phobius"/>
    </source>
</evidence>
<reference evidence="9 10" key="1">
    <citation type="submission" date="2015-01" db="EMBL/GenBank/DDBJ databases">
        <title>The Genome Sequence of Rhinocladiella mackenzie CBS 650.93.</title>
        <authorList>
            <consortium name="The Broad Institute Genomics Platform"/>
            <person name="Cuomo C."/>
            <person name="de Hoog S."/>
            <person name="Gorbushina A."/>
            <person name="Stielow B."/>
            <person name="Teixiera M."/>
            <person name="Abouelleil A."/>
            <person name="Chapman S.B."/>
            <person name="Priest M."/>
            <person name="Young S.K."/>
            <person name="Wortman J."/>
            <person name="Nusbaum C."/>
            <person name="Birren B."/>
        </authorList>
    </citation>
    <scope>NUCLEOTIDE SEQUENCE [LARGE SCALE GENOMIC DNA]</scope>
    <source>
        <strain evidence="9 10">CBS 650.93</strain>
    </source>
</reference>
<dbReference type="PROSITE" id="PS50850">
    <property type="entry name" value="MFS"/>
    <property type="match status" value="1"/>
</dbReference>
<evidence type="ECO:0000313" key="9">
    <source>
        <dbReference type="EMBL" id="KIX09044.1"/>
    </source>
</evidence>
<keyword evidence="4 7" id="KW-1133">Transmembrane helix</keyword>
<feature type="transmembrane region" description="Helical" evidence="7">
    <location>
        <begin position="20"/>
        <end position="50"/>
    </location>
</feature>
<evidence type="ECO:0000256" key="6">
    <source>
        <dbReference type="SAM" id="MobiDB-lite"/>
    </source>
</evidence>
<dbReference type="HOGENOM" id="CLU_000960_25_2_1"/>
<dbReference type="InterPro" id="IPR036259">
    <property type="entry name" value="MFS_trans_sf"/>
</dbReference>
<feature type="transmembrane region" description="Helical" evidence="7">
    <location>
        <begin position="62"/>
        <end position="85"/>
    </location>
</feature>
<evidence type="ECO:0000256" key="2">
    <source>
        <dbReference type="ARBA" id="ARBA00022448"/>
    </source>
</evidence>
<keyword evidence="3 7" id="KW-0812">Transmembrane</keyword>
<accession>A0A0D2ISV0</accession>
<evidence type="ECO:0000259" key="8">
    <source>
        <dbReference type="PROSITE" id="PS50850"/>
    </source>
</evidence>
<dbReference type="GO" id="GO:0022857">
    <property type="term" value="F:transmembrane transporter activity"/>
    <property type="evidence" value="ECO:0007669"/>
    <property type="project" value="InterPro"/>
</dbReference>
<feature type="transmembrane region" description="Helical" evidence="7">
    <location>
        <begin position="92"/>
        <end position="111"/>
    </location>
</feature>
<feature type="transmembrane region" description="Helical" evidence="7">
    <location>
        <begin position="254"/>
        <end position="271"/>
    </location>
</feature>
<feature type="domain" description="Major facilitator superfamily (MFS) profile" evidence="8">
    <location>
        <begin position="27"/>
        <end position="485"/>
    </location>
</feature>
<dbReference type="SUPFAM" id="SSF103473">
    <property type="entry name" value="MFS general substrate transporter"/>
    <property type="match status" value="1"/>
</dbReference>
<feature type="transmembrane region" description="Helical" evidence="7">
    <location>
        <begin position="182"/>
        <end position="202"/>
    </location>
</feature>
<feature type="transmembrane region" description="Helical" evidence="7">
    <location>
        <begin position="333"/>
        <end position="353"/>
    </location>
</feature>
<dbReference type="Pfam" id="PF06609">
    <property type="entry name" value="TRI12"/>
    <property type="match status" value="1"/>
</dbReference>
<keyword evidence="10" id="KW-1185">Reference proteome</keyword>
<feature type="transmembrane region" description="Helical" evidence="7">
    <location>
        <begin position="150"/>
        <end position="170"/>
    </location>
</feature>
<dbReference type="VEuPathDB" id="FungiDB:Z518_00122"/>
<dbReference type="EMBL" id="KN847475">
    <property type="protein sequence ID" value="KIX09044.1"/>
    <property type="molecule type" value="Genomic_DNA"/>
</dbReference>
<dbReference type="PANTHER" id="PTHR23501">
    <property type="entry name" value="MAJOR FACILITATOR SUPERFAMILY"/>
    <property type="match status" value="1"/>
</dbReference>
<dbReference type="AlphaFoldDB" id="A0A0D2ISV0"/>
<evidence type="ECO:0000313" key="10">
    <source>
        <dbReference type="Proteomes" id="UP000053617"/>
    </source>
</evidence>
<evidence type="ECO:0000256" key="3">
    <source>
        <dbReference type="ARBA" id="ARBA00022692"/>
    </source>
</evidence>